<dbReference type="EMBL" id="MHRJ01000016">
    <property type="protein sequence ID" value="OHA23042.1"/>
    <property type="molecule type" value="Genomic_DNA"/>
</dbReference>
<comment type="caution">
    <text evidence="2">The sequence shown here is derived from an EMBL/GenBank/DDBJ whole genome shotgun (WGS) entry which is preliminary data.</text>
</comment>
<evidence type="ECO:0000256" key="1">
    <source>
        <dbReference type="SAM" id="MobiDB-lite"/>
    </source>
</evidence>
<reference evidence="2 3" key="1">
    <citation type="journal article" date="2016" name="Nat. Commun.">
        <title>Thousands of microbial genomes shed light on interconnected biogeochemical processes in an aquifer system.</title>
        <authorList>
            <person name="Anantharaman K."/>
            <person name="Brown C.T."/>
            <person name="Hug L.A."/>
            <person name="Sharon I."/>
            <person name="Castelle C.J."/>
            <person name="Probst A.J."/>
            <person name="Thomas B.C."/>
            <person name="Singh A."/>
            <person name="Wilkins M.J."/>
            <person name="Karaoz U."/>
            <person name="Brodie E.L."/>
            <person name="Williams K.H."/>
            <person name="Hubbard S.S."/>
            <person name="Banfield J.F."/>
        </authorList>
    </citation>
    <scope>NUCLEOTIDE SEQUENCE [LARGE SCALE GENOMIC DNA]</scope>
</reference>
<sequence length="70" mass="7778">MVDEHAKYRIPAPLDALGRGICKENERTRRPEASAAKRCDKKGPAHGPFPVETYGLFSVFSARAFDDPMT</sequence>
<feature type="compositionally biased region" description="Basic and acidic residues" evidence="1">
    <location>
        <begin position="25"/>
        <end position="43"/>
    </location>
</feature>
<protein>
    <submittedName>
        <fullName evidence="2">Uncharacterized protein</fullName>
    </submittedName>
</protein>
<name>A0A1G2MJ85_9BACT</name>
<evidence type="ECO:0000313" key="3">
    <source>
        <dbReference type="Proteomes" id="UP000176493"/>
    </source>
</evidence>
<accession>A0A1G2MJ85</accession>
<proteinExistence type="predicted"/>
<dbReference type="AlphaFoldDB" id="A0A1G2MJ85"/>
<dbReference type="Proteomes" id="UP000176493">
    <property type="component" value="Unassembled WGS sequence"/>
</dbReference>
<evidence type="ECO:0000313" key="2">
    <source>
        <dbReference type="EMBL" id="OHA23042.1"/>
    </source>
</evidence>
<feature type="region of interest" description="Disordered" evidence="1">
    <location>
        <begin position="25"/>
        <end position="46"/>
    </location>
</feature>
<gene>
    <name evidence="2" type="ORF">A2W52_00315</name>
</gene>
<organism evidence="2 3">
    <name type="scientific">Candidatus Taylorbacteria bacterium RIFCSPHIGHO2_02_49_25</name>
    <dbReference type="NCBI Taxonomy" id="1802305"/>
    <lineage>
        <taxon>Bacteria</taxon>
        <taxon>Candidatus Tayloriibacteriota</taxon>
    </lineage>
</organism>